<dbReference type="PANTHER" id="PTHR43283">
    <property type="entry name" value="BETA-LACTAMASE-RELATED"/>
    <property type="match status" value="1"/>
</dbReference>
<accession>A0A1L7RE75</accession>
<evidence type="ECO:0000313" key="3">
    <source>
        <dbReference type="EMBL" id="CED92331.1"/>
    </source>
</evidence>
<dbReference type="Gene3D" id="3.40.710.10">
    <property type="entry name" value="DD-peptidase/beta-lactamase superfamily"/>
    <property type="match status" value="1"/>
</dbReference>
<feature type="domain" description="Beta-lactamase-related" evidence="2">
    <location>
        <begin position="102"/>
        <end position="330"/>
    </location>
</feature>
<dbReference type="Pfam" id="PF00144">
    <property type="entry name" value="Beta-lactamase"/>
    <property type="match status" value="1"/>
</dbReference>
<proteinExistence type="predicted"/>
<dbReference type="PANTHER" id="PTHR43283:SF15">
    <property type="entry name" value="CONSERVED PROTEIN"/>
    <property type="match status" value="1"/>
</dbReference>
<reference evidence="3" key="1">
    <citation type="submission" date="2014-07" db="EMBL/GenBank/DDBJ databases">
        <authorList>
            <person name="Zhang J.E."/>
            <person name="Yang H."/>
            <person name="Guo J."/>
            <person name="Deng Z."/>
            <person name="Luo H."/>
            <person name="Luo M."/>
            <person name="Zhao B."/>
        </authorList>
    </citation>
    <scope>NUCLEOTIDE SEQUENCE</scope>
    <source>
        <strain evidence="3">AM4</strain>
    </source>
</reference>
<dbReference type="EMBL" id="LK995540">
    <property type="protein sequence ID" value="CED92331.1"/>
    <property type="molecule type" value="Genomic_DNA"/>
</dbReference>
<organism evidence="3">
    <name type="scientific">Actinomyces succiniciruminis</name>
    <dbReference type="NCBI Taxonomy" id="1522002"/>
    <lineage>
        <taxon>Bacteria</taxon>
        <taxon>Bacillati</taxon>
        <taxon>Actinomycetota</taxon>
        <taxon>Actinomycetes</taxon>
        <taxon>Actinomycetales</taxon>
        <taxon>Actinomycetaceae</taxon>
        <taxon>Actinomyces</taxon>
    </lineage>
</organism>
<name>A0A1L7RE75_9ACTO</name>
<feature type="region of interest" description="Disordered" evidence="1">
    <location>
        <begin position="1"/>
        <end position="20"/>
    </location>
</feature>
<dbReference type="InterPro" id="IPR050789">
    <property type="entry name" value="Diverse_Enzym_Activities"/>
</dbReference>
<dbReference type="InterPro" id="IPR012338">
    <property type="entry name" value="Beta-lactam/transpept-like"/>
</dbReference>
<dbReference type="AlphaFoldDB" id="A0A1L7RE75"/>
<gene>
    <name evidence="3" type="ORF">AAM4_2499</name>
</gene>
<dbReference type="SUPFAM" id="SSF56601">
    <property type="entry name" value="beta-lactamase/transpeptidase-like"/>
    <property type="match status" value="1"/>
</dbReference>
<evidence type="ECO:0000256" key="1">
    <source>
        <dbReference type="SAM" id="MobiDB-lite"/>
    </source>
</evidence>
<evidence type="ECO:0000259" key="2">
    <source>
        <dbReference type="Pfam" id="PF00144"/>
    </source>
</evidence>
<dbReference type="InterPro" id="IPR001466">
    <property type="entry name" value="Beta-lactam-related"/>
</dbReference>
<protein>
    <submittedName>
        <fullName evidence="3">Beta-lactamase</fullName>
    </submittedName>
</protein>
<sequence>MPPPLGADRPGRAGSAVPAPVGPEALPAGFGAVPAPVGPEALPAGFGAVPAPVGPEALPAVQRFDFPIALIAGELLTDADANPPSAPGGRPRFRTLARVGDGNAVFPLASLTKPIVAWSALIAADRHLLDLDAPAAPELPGATVRDLLAHASGIAFDSDAVLAPPRQRRIYSNRGFEILGRHLEEATATPLEAWVEEAVLEPLGMASVRIPGSPAYSGTGSAADLAAFARELAAPTLVSPALAEAARRPVHPGLPGVLPGYGRQNPNDFGLGVEIRGAKQPHWTAPTSSPETFGHFGQSGSFIWIDPVARRQAVFLGERPFGAVHRENWPALGAQILAL</sequence>